<evidence type="ECO:0008006" key="3">
    <source>
        <dbReference type="Google" id="ProtNLM"/>
    </source>
</evidence>
<keyword evidence="2" id="KW-1185">Reference proteome</keyword>
<dbReference type="EMBL" id="VTDN01000006">
    <property type="protein sequence ID" value="MEB5477092.1"/>
    <property type="molecule type" value="Genomic_DNA"/>
</dbReference>
<gene>
    <name evidence="1" type="ORF">I2F25_08575</name>
</gene>
<organism evidence="1 2">
    <name type="scientific">Acinetobacter pollinis</name>
    <dbReference type="NCBI Taxonomy" id="2605270"/>
    <lineage>
        <taxon>Bacteria</taxon>
        <taxon>Pseudomonadati</taxon>
        <taxon>Pseudomonadota</taxon>
        <taxon>Gammaproteobacteria</taxon>
        <taxon>Moraxellales</taxon>
        <taxon>Moraxellaceae</taxon>
        <taxon>Acinetobacter</taxon>
    </lineage>
</organism>
<proteinExistence type="predicted"/>
<reference evidence="1 2" key="1">
    <citation type="submission" date="2019-08" db="EMBL/GenBank/DDBJ databases">
        <title>Five species of Acinetobacter isolated from floral nectar and animal pollinators.</title>
        <authorList>
            <person name="Hendry T.A."/>
        </authorList>
    </citation>
    <scope>NUCLEOTIDE SEQUENCE [LARGE SCALE GENOMIC DNA]</scope>
    <source>
        <strain evidence="1 2">MD18.27</strain>
    </source>
</reference>
<evidence type="ECO:0000313" key="2">
    <source>
        <dbReference type="Proteomes" id="UP001339883"/>
    </source>
</evidence>
<dbReference type="Proteomes" id="UP001339883">
    <property type="component" value="Unassembled WGS sequence"/>
</dbReference>
<accession>A0ABU6DTY0</accession>
<evidence type="ECO:0000313" key="1">
    <source>
        <dbReference type="EMBL" id="MEB5477092.1"/>
    </source>
</evidence>
<dbReference type="RefSeq" id="WP_195771710.1">
    <property type="nucleotide sequence ID" value="NZ_VTDN01000006.1"/>
</dbReference>
<name>A0ABU6DTY0_9GAMM</name>
<comment type="caution">
    <text evidence="1">The sequence shown here is derived from an EMBL/GenBank/DDBJ whole genome shotgun (WGS) entry which is preliminary data.</text>
</comment>
<protein>
    <recommendedName>
        <fullName evidence="3">DUF2750 domain-containing protein</fullName>
    </recommendedName>
</protein>
<sequence>MSDQQLASLIEFAESGNQQKIEFPEITYQGWIMEVSEEGLLISTGFNEKKGTDVWLSFEALKNAKLFFWDQKHSIWQAFNDVS</sequence>